<feature type="compositionally biased region" description="Basic and acidic residues" evidence="1">
    <location>
        <begin position="145"/>
        <end position="155"/>
    </location>
</feature>
<evidence type="ECO:0000256" key="1">
    <source>
        <dbReference type="SAM" id="MobiDB-lite"/>
    </source>
</evidence>
<dbReference type="Proteomes" id="UP001611383">
    <property type="component" value="Chromosome"/>
</dbReference>
<keyword evidence="3" id="KW-1185">Reference proteome</keyword>
<name>A0ABY9WKB3_9BACT</name>
<protein>
    <submittedName>
        <fullName evidence="2">Uncharacterized protein</fullName>
    </submittedName>
</protein>
<feature type="compositionally biased region" description="Polar residues" evidence="1">
    <location>
        <begin position="38"/>
        <end position="47"/>
    </location>
</feature>
<dbReference type="RefSeq" id="WP_395816440.1">
    <property type="nucleotide sequence ID" value="NZ_CP043494.1"/>
</dbReference>
<evidence type="ECO:0000313" key="2">
    <source>
        <dbReference type="EMBL" id="WNG44168.1"/>
    </source>
</evidence>
<gene>
    <name evidence="2" type="ORF">F0U60_08660</name>
</gene>
<proteinExistence type="predicted"/>
<feature type="region of interest" description="Disordered" evidence="1">
    <location>
        <begin position="1"/>
        <end position="66"/>
    </location>
</feature>
<sequence>MTIRFRPPRLNLPQTPHIRPGQTPSGPQTPASPKDLSGLQTRGTPRSTDGFDNPVRTPMRPPVLNQRPELAGTLAEMRLPVEQAMGPALSSGKHSTTAAQVLDLNSPLSHPDAPEFQKAFTALGMSEAKTAEVWGDILHGVKRQEQIRADVKESRTSPYTSDKPKPDTSNPHYEKVAHEMGPYLRIEDGQGPLALWSGGYDVSKHAQLNGYTTLESTPAGRALSGLEIYKDPKAVTPMWNHLSEEFVRQNPQGEAHAFMRTHDPKSVLYRQELQTIEQYSPNRPVVFHPLVGDKLQDLQGVQPNKTLGPNSAYTSEAEARKALKDYLSQSQSESFSAHSMKIL</sequence>
<feature type="compositionally biased region" description="Polar residues" evidence="1">
    <location>
        <begin position="22"/>
        <end position="31"/>
    </location>
</feature>
<dbReference type="EMBL" id="CP043494">
    <property type="protein sequence ID" value="WNG44168.1"/>
    <property type="molecule type" value="Genomic_DNA"/>
</dbReference>
<feature type="region of interest" description="Disordered" evidence="1">
    <location>
        <begin position="145"/>
        <end position="172"/>
    </location>
</feature>
<evidence type="ECO:0000313" key="3">
    <source>
        <dbReference type="Proteomes" id="UP001611383"/>
    </source>
</evidence>
<feature type="compositionally biased region" description="Basic and acidic residues" evidence="1">
    <location>
        <begin position="162"/>
        <end position="172"/>
    </location>
</feature>
<accession>A0ABY9WKB3</accession>
<organism evidence="2 3">
    <name type="scientific">Archangium minus</name>
    <dbReference type="NCBI Taxonomy" id="83450"/>
    <lineage>
        <taxon>Bacteria</taxon>
        <taxon>Pseudomonadati</taxon>
        <taxon>Myxococcota</taxon>
        <taxon>Myxococcia</taxon>
        <taxon>Myxococcales</taxon>
        <taxon>Cystobacterineae</taxon>
        <taxon>Archangiaceae</taxon>
        <taxon>Archangium</taxon>
    </lineage>
</organism>
<reference evidence="2 3" key="1">
    <citation type="submission" date="2019-08" db="EMBL/GenBank/DDBJ databases">
        <title>Archangium and Cystobacter genomes.</title>
        <authorList>
            <person name="Chen I.-C.K."/>
            <person name="Wielgoss S."/>
        </authorList>
    </citation>
    <scope>NUCLEOTIDE SEQUENCE [LARGE SCALE GENOMIC DNA]</scope>
    <source>
        <strain evidence="2 3">Cbm 6</strain>
    </source>
</reference>